<evidence type="ECO:0000313" key="2">
    <source>
        <dbReference type="EMBL" id="WEK04976.1"/>
    </source>
</evidence>
<organism evidence="2 3">
    <name type="scientific">Candidatus Devosia phytovorans</name>
    <dbReference type="NCBI Taxonomy" id="3121372"/>
    <lineage>
        <taxon>Bacteria</taxon>
        <taxon>Pseudomonadati</taxon>
        <taxon>Pseudomonadota</taxon>
        <taxon>Alphaproteobacteria</taxon>
        <taxon>Hyphomicrobiales</taxon>
        <taxon>Devosiaceae</taxon>
        <taxon>Devosia</taxon>
    </lineage>
</organism>
<proteinExistence type="predicted"/>
<evidence type="ECO:0000313" key="3">
    <source>
        <dbReference type="Proteomes" id="UP001217476"/>
    </source>
</evidence>
<feature type="region of interest" description="Disordered" evidence="1">
    <location>
        <begin position="36"/>
        <end position="65"/>
    </location>
</feature>
<sequence length="65" mass="7102">MHSPSEDDIRDRAYALWVEAGSPDGRDQEFWHRAESELAEEAGLDISGQASDVTQPTPPAGIPTH</sequence>
<dbReference type="InterPro" id="IPR021327">
    <property type="entry name" value="DUF2934"/>
</dbReference>
<dbReference type="Proteomes" id="UP001217476">
    <property type="component" value="Chromosome"/>
</dbReference>
<dbReference type="EMBL" id="CP119312">
    <property type="protein sequence ID" value="WEK04976.1"/>
    <property type="molecule type" value="Genomic_DNA"/>
</dbReference>
<protein>
    <submittedName>
        <fullName evidence="2">DUF2934 domain-containing protein</fullName>
    </submittedName>
</protein>
<evidence type="ECO:0000256" key="1">
    <source>
        <dbReference type="SAM" id="MobiDB-lite"/>
    </source>
</evidence>
<accession>A0AAJ5VUA9</accession>
<dbReference type="AlphaFoldDB" id="A0AAJ5VUA9"/>
<dbReference type="Pfam" id="PF11154">
    <property type="entry name" value="DUF2934"/>
    <property type="match status" value="1"/>
</dbReference>
<gene>
    <name evidence="2" type="ORF">P0Y65_01605</name>
</gene>
<feature type="compositionally biased region" description="Pro residues" evidence="1">
    <location>
        <begin position="56"/>
        <end position="65"/>
    </location>
</feature>
<name>A0AAJ5VUA9_9HYPH</name>
<reference evidence="2" key="1">
    <citation type="submission" date="2023-03" db="EMBL/GenBank/DDBJ databases">
        <title>Andean soil-derived lignocellulolytic bacterial consortium as a source of novel taxa and putative plastic-active enzymes.</title>
        <authorList>
            <person name="Diaz-Garcia L."/>
            <person name="Chuvochina M."/>
            <person name="Feuerriegel G."/>
            <person name="Bunk B."/>
            <person name="Sproer C."/>
            <person name="Streit W.R."/>
            <person name="Rodriguez L.M."/>
            <person name="Overmann J."/>
            <person name="Jimenez D.J."/>
        </authorList>
    </citation>
    <scope>NUCLEOTIDE SEQUENCE</scope>
    <source>
        <strain evidence="2">MAG 4196</strain>
    </source>
</reference>